<dbReference type="Pfam" id="PF07727">
    <property type="entry name" value="RVT_2"/>
    <property type="match status" value="1"/>
</dbReference>
<accession>A0A9W7D2R1</accession>
<name>A0A9W7D2R1_9STRA</name>
<organism evidence="2 3">
    <name type="scientific">Phytophthora fragariaefolia</name>
    <dbReference type="NCBI Taxonomy" id="1490495"/>
    <lineage>
        <taxon>Eukaryota</taxon>
        <taxon>Sar</taxon>
        <taxon>Stramenopiles</taxon>
        <taxon>Oomycota</taxon>
        <taxon>Peronosporomycetes</taxon>
        <taxon>Peronosporales</taxon>
        <taxon>Peronosporaceae</taxon>
        <taxon>Phytophthora</taxon>
    </lineage>
</organism>
<dbReference type="Proteomes" id="UP001165121">
    <property type="component" value="Unassembled WGS sequence"/>
</dbReference>
<dbReference type="OrthoDB" id="5423336at2759"/>
<evidence type="ECO:0000259" key="1">
    <source>
        <dbReference type="Pfam" id="PF07727"/>
    </source>
</evidence>
<comment type="caution">
    <text evidence="2">The sequence shown here is derived from an EMBL/GenBank/DDBJ whole genome shotgun (WGS) entry which is preliminary data.</text>
</comment>
<evidence type="ECO:0000313" key="3">
    <source>
        <dbReference type="Proteomes" id="UP001165121"/>
    </source>
</evidence>
<dbReference type="PANTHER" id="PTHR11439:SF467">
    <property type="entry name" value="INTEGRASE CATALYTIC DOMAIN-CONTAINING PROTEIN"/>
    <property type="match status" value="1"/>
</dbReference>
<dbReference type="AlphaFoldDB" id="A0A9W7D2R1"/>
<dbReference type="InterPro" id="IPR036397">
    <property type="entry name" value="RNaseH_sf"/>
</dbReference>
<dbReference type="CDD" id="cd09272">
    <property type="entry name" value="RNase_HI_RT_Ty1"/>
    <property type="match status" value="1"/>
</dbReference>
<sequence length="435" mass="49115">MSYKTTLTRRATEPYQKLMSAFGPVGIEIYDGYKHLQLIQDEATRYVWGFLVKAKADAKATESIPWGRGMEFLWTNAYSPEENGLVEKMNGVLMARDHSLLTTAHIPDCLWGEAFKYALVNVCPSSALRGGTPYQAPRIWYKTLDKYLIQCGFQRSKIDGGIYFRWVNGSPIFFTLYVDDIVIAATKENIDLVLSGLGKKFKIKDLGEVSHLLSMEIKYVPGKMLPISQCGYVGRLLEKFKMTNGKAMPTPQAKCNFPLPGDQDREAVCVNIDPDVDYQRVVGFLQYLVSCTRPDIVNAVRTLGKFLNCYTKEHFVLAKCVFCYLQGPHTIHFGGNRSIADFVLQLNGCTFVYKSKKQSIITDDTCSAVFVAASECSNMIIWTYNVLKGLKLRQTKQTILYVDNQAVIHVIRQVGSGFKVKSVDLKFHKKRLCLT</sequence>
<evidence type="ECO:0000313" key="2">
    <source>
        <dbReference type="EMBL" id="GMF54208.1"/>
    </source>
</evidence>
<keyword evidence="3" id="KW-1185">Reference proteome</keyword>
<protein>
    <submittedName>
        <fullName evidence="2">Unnamed protein product</fullName>
    </submittedName>
</protein>
<gene>
    <name evidence="2" type="ORF">Pfra01_002256500</name>
</gene>
<dbReference type="GO" id="GO:0003676">
    <property type="term" value="F:nucleic acid binding"/>
    <property type="evidence" value="ECO:0007669"/>
    <property type="project" value="InterPro"/>
</dbReference>
<dbReference type="SUPFAM" id="SSF53098">
    <property type="entry name" value="Ribonuclease H-like"/>
    <property type="match status" value="1"/>
</dbReference>
<dbReference type="InterPro" id="IPR012337">
    <property type="entry name" value="RNaseH-like_sf"/>
</dbReference>
<dbReference type="PANTHER" id="PTHR11439">
    <property type="entry name" value="GAG-POL-RELATED RETROTRANSPOSON"/>
    <property type="match status" value="1"/>
</dbReference>
<dbReference type="InterPro" id="IPR013103">
    <property type="entry name" value="RVT_2"/>
</dbReference>
<reference evidence="2" key="1">
    <citation type="submission" date="2023-04" db="EMBL/GenBank/DDBJ databases">
        <title>Phytophthora fragariaefolia NBRC 109709.</title>
        <authorList>
            <person name="Ichikawa N."/>
            <person name="Sato H."/>
            <person name="Tonouchi N."/>
        </authorList>
    </citation>
    <scope>NUCLEOTIDE SEQUENCE</scope>
    <source>
        <strain evidence="2">NBRC 109709</strain>
    </source>
</reference>
<dbReference type="EMBL" id="BSXT01003461">
    <property type="protein sequence ID" value="GMF54208.1"/>
    <property type="molecule type" value="Genomic_DNA"/>
</dbReference>
<proteinExistence type="predicted"/>
<feature type="domain" description="Reverse transcriptase Ty1/copia-type" evidence="1">
    <location>
        <begin position="135"/>
        <end position="252"/>
    </location>
</feature>
<dbReference type="Gene3D" id="3.30.420.10">
    <property type="entry name" value="Ribonuclease H-like superfamily/Ribonuclease H"/>
    <property type="match status" value="1"/>
</dbReference>